<dbReference type="Proteomes" id="UP000552683">
    <property type="component" value="Unassembled WGS sequence"/>
</dbReference>
<protein>
    <submittedName>
        <fullName evidence="1">Uncharacterized protein</fullName>
    </submittedName>
</protein>
<comment type="caution">
    <text evidence="1">The sequence shown here is derived from an EMBL/GenBank/DDBJ whole genome shotgun (WGS) entry which is preliminary data.</text>
</comment>
<dbReference type="AlphaFoldDB" id="A0A842J2G1"/>
<evidence type="ECO:0000313" key="2">
    <source>
        <dbReference type="Proteomes" id="UP000552683"/>
    </source>
</evidence>
<proteinExistence type="predicted"/>
<evidence type="ECO:0000313" key="1">
    <source>
        <dbReference type="EMBL" id="MBC2881957.1"/>
    </source>
</evidence>
<accession>A0A842J2G1</accession>
<dbReference type="EMBL" id="JACLZK010000001">
    <property type="protein sequence ID" value="MBC2881957.1"/>
    <property type="molecule type" value="Genomic_DNA"/>
</dbReference>
<dbReference type="RefSeq" id="WP_185897652.1">
    <property type="nucleotide sequence ID" value="NZ_JACLZK010000001.1"/>
</dbReference>
<keyword evidence="2" id="KW-1185">Reference proteome</keyword>
<organism evidence="1 2">
    <name type="scientific">Campylobacter massiliensis</name>
    <dbReference type="NCBI Taxonomy" id="2762557"/>
    <lineage>
        <taxon>Bacteria</taxon>
        <taxon>Pseudomonadati</taxon>
        <taxon>Campylobacterota</taxon>
        <taxon>Epsilonproteobacteria</taxon>
        <taxon>Campylobacterales</taxon>
        <taxon>Campylobacteraceae</taxon>
        <taxon>Campylobacter</taxon>
    </lineage>
</organism>
<gene>
    <name evidence="1" type="ORF">H7R39_01460</name>
</gene>
<sequence length="57" mass="6695">MAINFEDEVIKFEQKGKFKTVASNLAPSRLGFKNHKSKFYLACKPEIYQIYPPRRSE</sequence>
<reference evidence="1 2" key="1">
    <citation type="submission" date="2020-08" db="EMBL/GenBank/DDBJ databases">
        <title>Complete genome and description of Campylobacter massiliensis Marseille-Q3452 sp. nov.</title>
        <authorList>
            <person name="Antezack A."/>
        </authorList>
    </citation>
    <scope>NUCLEOTIDE SEQUENCE [LARGE SCALE GENOMIC DNA]</scope>
    <source>
        <strain evidence="1 2">Marseille-Q3452</strain>
    </source>
</reference>
<name>A0A842J2G1_9BACT</name>